<evidence type="ECO:0000256" key="5">
    <source>
        <dbReference type="ARBA" id="ARBA00022630"/>
    </source>
</evidence>
<evidence type="ECO:0000256" key="1">
    <source>
        <dbReference type="ARBA" id="ARBA00001974"/>
    </source>
</evidence>
<comment type="pathway">
    <text evidence="2 12">One-carbon metabolism; tetrahydrofolate interconversion.</text>
</comment>
<evidence type="ECO:0000256" key="6">
    <source>
        <dbReference type="ARBA" id="ARBA00022827"/>
    </source>
</evidence>
<dbReference type="SUPFAM" id="SSF51730">
    <property type="entry name" value="FAD-linked oxidoreductase"/>
    <property type="match status" value="1"/>
</dbReference>
<dbReference type="GO" id="GO:0009086">
    <property type="term" value="P:methionine biosynthetic process"/>
    <property type="evidence" value="ECO:0007669"/>
    <property type="project" value="UniProtKB-KW"/>
</dbReference>
<dbReference type="InterPro" id="IPR004620">
    <property type="entry name" value="MTHF_reductase_bac"/>
</dbReference>
<dbReference type="Proteomes" id="UP000006135">
    <property type="component" value="Chromosome"/>
</dbReference>
<reference evidence="13 14" key="1">
    <citation type="journal article" date="2011" name="J. Genet. Genomics">
        <title>Unraveling the Acidithiobacillus caldus complete genome and its central metabolisms for carbon assimilation.</title>
        <authorList>
            <person name="You X.Y."/>
            <person name="Guo X."/>
            <person name="Zheng H.J."/>
            <person name="Zhang M.J."/>
            <person name="Liu L.J."/>
            <person name="Zhu Y.Q."/>
            <person name="Zhu B."/>
            <person name="Wang S.Y."/>
            <person name="Zhao G.P."/>
            <person name="Poetsch A."/>
            <person name="Jiang C.Y."/>
            <person name="Liu S.J."/>
        </authorList>
    </citation>
    <scope>NUCLEOTIDE SEQUENCE [LARGE SCALE GENOMIC DNA]</scope>
    <source>
        <strain evidence="13 14">SM-1</strain>
    </source>
</reference>
<evidence type="ECO:0000256" key="12">
    <source>
        <dbReference type="RuleBase" id="RU003862"/>
    </source>
</evidence>
<accession>F9ZPE0</accession>
<keyword evidence="6 12" id="KW-0274">FAD</keyword>
<gene>
    <name evidence="13" type="ordered locus">Atc_0335</name>
</gene>
<dbReference type="Pfam" id="PF02219">
    <property type="entry name" value="MTHFR"/>
    <property type="match status" value="1"/>
</dbReference>
<dbReference type="KEGG" id="acu:Atc_0335"/>
<evidence type="ECO:0000256" key="10">
    <source>
        <dbReference type="ARBA" id="ARBA00034478"/>
    </source>
</evidence>
<dbReference type="AlphaFoldDB" id="F9ZPE0"/>
<evidence type="ECO:0000313" key="13">
    <source>
        <dbReference type="EMBL" id="AEK56986.1"/>
    </source>
</evidence>
<dbReference type="InterPro" id="IPR003171">
    <property type="entry name" value="Mehydrof_redctse-like"/>
</dbReference>
<dbReference type="STRING" id="990288.Atc_0335"/>
<evidence type="ECO:0000256" key="9">
    <source>
        <dbReference type="ARBA" id="ARBA00023167"/>
    </source>
</evidence>
<evidence type="ECO:0000256" key="2">
    <source>
        <dbReference type="ARBA" id="ARBA00004777"/>
    </source>
</evidence>
<evidence type="ECO:0000256" key="7">
    <source>
        <dbReference type="ARBA" id="ARBA00023002"/>
    </source>
</evidence>
<proteinExistence type="inferred from homology"/>
<dbReference type="GeneID" id="92930379"/>
<name>F9ZPE0_ACICS</name>
<protein>
    <recommendedName>
        <fullName evidence="12">Methylenetetrahydrofolate reductase</fullName>
        <ecNumber evidence="12">1.5.1.54</ecNumber>
    </recommendedName>
</protein>
<evidence type="ECO:0000256" key="11">
    <source>
        <dbReference type="ARBA" id="ARBA00048628"/>
    </source>
</evidence>
<dbReference type="PANTHER" id="PTHR45754">
    <property type="entry name" value="METHYLENETETRAHYDROFOLATE REDUCTASE"/>
    <property type="match status" value="1"/>
</dbReference>
<dbReference type="Gene3D" id="3.20.20.220">
    <property type="match status" value="1"/>
</dbReference>
<dbReference type="HOGENOM" id="CLU_025841_0_2_6"/>
<dbReference type="NCBIfam" id="TIGR00676">
    <property type="entry name" value="fadh2"/>
    <property type="match status" value="1"/>
</dbReference>
<dbReference type="GO" id="GO:0035999">
    <property type="term" value="P:tetrahydrofolate interconversion"/>
    <property type="evidence" value="ECO:0007669"/>
    <property type="project" value="UniProtKB-UniPathway"/>
</dbReference>
<comment type="cofactor">
    <cofactor evidence="1 12">
        <name>FAD</name>
        <dbReference type="ChEBI" id="CHEBI:57692"/>
    </cofactor>
</comment>
<dbReference type="InterPro" id="IPR029041">
    <property type="entry name" value="FAD-linked_oxidoreductase-like"/>
</dbReference>
<keyword evidence="14" id="KW-1185">Reference proteome</keyword>
<evidence type="ECO:0000256" key="3">
    <source>
        <dbReference type="ARBA" id="ARBA00006743"/>
    </source>
</evidence>
<keyword evidence="8" id="KW-0520">NAD</keyword>
<dbReference type="GO" id="GO:0106312">
    <property type="term" value="F:methylenetetrahydrofolate reductase (NADH) activity"/>
    <property type="evidence" value="ECO:0007669"/>
    <property type="project" value="UniProtKB-EC"/>
</dbReference>
<keyword evidence="7 12" id="KW-0560">Oxidoreductase</keyword>
<comment type="catalytic activity">
    <reaction evidence="11">
        <text>(6S)-5-methyl-5,6,7,8-tetrahydrofolate + NAD(+) = (6R)-5,10-methylene-5,6,7,8-tetrahydrofolate + NADH + H(+)</text>
        <dbReference type="Rhea" id="RHEA:19821"/>
        <dbReference type="ChEBI" id="CHEBI:15378"/>
        <dbReference type="ChEBI" id="CHEBI:15636"/>
        <dbReference type="ChEBI" id="CHEBI:18608"/>
        <dbReference type="ChEBI" id="CHEBI:57540"/>
        <dbReference type="ChEBI" id="CHEBI:57945"/>
        <dbReference type="EC" id="1.5.1.54"/>
    </reaction>
    <physiologicalReaction direction="right-to-left" evidence="11">
        <dbReference type="Rhea" id="RHEA:19823"/>
    </physiologicalReaction>
</comment>
<evidence type="ECO:0000256" key="4">
    <source>
        <dbReference type="ARBA" id="ARBA00022605"/>
    </source>
</evidence>
<dbReference type="GO" id="GO:0005829">
    <property type="term" value="C:cytosol"/>
    <property type="evidence" value="ECO:0007669"/>
    <property type="project" value="InterPro"/>
</dbReference>
<keyword evidence="5 12" id="KW-0285">Flavoprotein</keyword>
<evidence type="ECO:0000313" key="14">
    <source>
        <dbReference type="Proteomes" id="UP000006135"/>
    </source>
</evidence>
<dbReference type="OrthoDB" id="9812555at2"/>
<comment type="similarity">
    <text evidence="3 12">Belongs to the methylenetetrahydrofolate reductase family.</text>
</comment>
<dbReference type="UniPathway" id="UPA00193"/>
<dbReference type="PANTHER" id="PTHR45754:SF3">
    <property type="entry name" value="METHYLENETETRAHYDROFOLATE REDUCTASE (NADPH)"/>
    <property type="match status" value="1"/>
</dbReference>
<sequence length="276" mass="30359">MATRCEFSVEFFPPKNPAGEAKLRETIGALQALRPDYASVTYGAAGSTQEPTLATVAMLARDTELEAVPHLTCIGSTEAGIRAILEHYRELGIRRIVALRGDLPPDREDPGFFHQALDLIAYIRAFGGFQIYAAAYPEFHPRAVHARADLEYLQRKVEAGASGLITQYFYNPDAYLQLRDDLARRGVDVPITVGVMPMTNYAQIANFSAQCGAEIPQFLRRRMESFADDPGAQAELAIEVASRQCRLLLDQGAPGLHFYTLNQAEATLAIARNLGL</sequence>
<keyword evidence="9" id="KW-0486">Methionine biosynthesis</keyword>
<dbReference type="RefSeq" id="WP_014002238.1">
    <property type="nucleotide sequence ID" value="NC_015850.1"/>
</dbReference>
<evidence type="ECO:0000256" key="8">
    <source>
        <dbReference type="ARBA" id="ARBA00023027"/>
    </source>
</evidence>
<dbReference type="CDD" id="cd00537">
    <property type="entry name" value="MTHFR"/>
    <property type="match status" value="1"/>
</dbReference>
<keyword evidence="4" id="KW-0028">Amino-acid biosynthesis</keyword>
<dbReference type="GO" id="GO:0071949">
    <property type="term" value="F:FAD binding"/>
    <property type="evidence" value="ECO:0007669"/>
    <property type="project" value="TreeGrafter"/>
</dbReference>
<organism evidence="13 14">
    <name type="scientific">Acidithiobacillus caldus (strain SM-1)</name>
    <dbReference type="NCBI Taxonomy" id="990288"/>
    <lineage>
        <taxon>Bacteria</taxon>
        <taxon>Pseudomonadati</taxon>
        <taxon>Pseudomonadota</taxon>
        <taxon>Acidithiobacillia</taxon>
        <taxon>Acidithiobacillales</taxon>
        <taxon>Acidithiobacillaceae</taxon>
        <taxon>Acidithiobacillus</taxon>
    </lineage>
</organism>
<dbReference type="EMBL" id="CP002573">
    <property type="protein sequence ID" value="AEK56986.1"/>
    <property type="molecule type" value="Genomic_DNA"/>
</dbReference>
<dbReference type="EC" id="1.5.1.54" evidence="12"/>
<comment type="pathway">
    <text evidence="10">Amino-acid biosynthesis; L-methionine biosynthesis via de novo pathway.</text>
</comment>